<organism evidence="9 10">
    <name type="scientific">Mycoplasma amphoriforme A39</name>
    <dbReference type="NCBI Taxonomy" id="572419"/>
    <lineage>
        <taxon>Bacteria</taxon>
        <taxon>Bacillati</taxon>
        <taxon>Mycoplasmatota</taxon>
        <taxon>Mollicutes</taxon>
        <taxon>Mycoplasmataceae</taxon>
        <taxon>Mycoplasma</taxon>
    </lineage>
</organism>
<evidence type="ECO:0000313" key="10">
    <source>
        <dbReference type="Proteomes" id="UP000261764"/>
    </source>
</evidence>
<dbReference type="GO" id="GO:0045259">
    <property type="term" value="C:proton-transporting ATP synthase complex"/>
    <property type="evidence" value="ECO:0007669"/>
    <property type="project" value="UniProtKB-KW"/>
</dbReference>
<name>A0A292IJ33_9MOLU</name>
<dbReference type="GO" id="GO:0046933">
    <property type="term" value="F:proton-transporting ATP synthase activity, rotational mechanism"/>
    <property type="evidence" value="ECO:0007669"/>
    <property type="project" value="UniProtKB-UniRule"/>
</dbReference>
<comment type="similarity">
    <text evidence="8">Belongs to the ATPase delta chain family.</text>
</comment>
<dbReference type="EMBL" id="HG937516">
    <property type="protein sequence ID" value="CDN40695.1"/>
    <property type="molecule type" value="Genomic_DNA"/>
</dbReference>
<reference evidence="9 10" key="1">
    <citation type="journal article" date="2015" name="Clin. Infect. Dis.">
        <title>Genomic Investigations unmask Mycoplasma amphoriforme, a new respiratory pathogen.</title>
        <authorList>
            <person name="Gillespie S.H."/>
            <person name="Ling C.L."/>
            <person name="Oravcova K."/>
            <person name="Pinheiro M."/>
            <person name="Wells L."/>
            <person name="Bryant J.M."/>
            <person name="McHugh T.D."/>
            <person name="Bebear C."/>
            <person name="Webster D."/>
            <person name="Harris S.R."/>
            <person name="Seth-Smith H.M."/>
            <person name="Thomson N.R."/>
        </authorList>
    </citation>
    <scope>NUCLEOTIDE SEQUENCE [LARGE SCALE GENOMIC DNA]</scope>
    <source>
        <strain evidence="9 10">A39</strain>
    </source>
</reference>
<dbReference type="AlphaFoldDB" id="A0A292IJ33"/>
<dbReference type="KEGG" id="mamp:MAMA39_05780"/>
<accession>A0A292IJ33</accession>
<keyword evidence="5 8" id="KW-0472">Membrane</keyword>
<evidence type="ECO:0000256" key="6">
    <source>
        <dbReference type="ARBA" id="ARBA00023196"/>
    </source>
</evidence>
<comment type="function">
    <text evidence="8">F(1)F(0) ATP synthase produces ATP from ADP in the presence of a proton or sodium gradient. F-type ATPases consist of two structural domains, F(1) containing the extramembraneous catalytic core and F(0) containing the membrane proton channel, linked together by a central stalk and a peripheral stalk. During catalysis, ATP synthesis in the catalytic domain of F(1) is coupled via a rotary mechanism of the central stalk subunits to proton translocation.</text>
</comment>
<keyword evidence="8" id="KW-1003">Cell membrane</keyword>
<keyword evidence="2 8" id="KW-0813">Transport</keyword>
<keyword evidence="10" id="KW-1185">Reference proteome</keyword>
<evidence type="ECO:0000256" key="3">
    <source>
        <dbReference type="ARBA" id="ARBA00022781"/>
    </source>
</evidence>
<dbReference type="NCBIfam" id="TIGR01145">
    <property type="entry name" value="ATP_synt_delta"/>
    <property type="match status" value="1"/>
</dbReference>
<dbReference type="Pfam" id="PF00213">
    <property type="entry name" value="OSCP"/>
    <property type="match status" value="1"/>
</dbReference>
<dbReference type="Gene3D" id="1.10.520.20">
    <property type="entry name" value="N-terminal domain of the delta subunit of the F1F0-ATP synthase"/>
    <property type="match status" value="1"/>
</dbReference>
<evidence type="ECO:0000256" key="5">
    <source>
        <dbReference type="ARBA" id="ARBA00023136"/>
    </source>
</evidence>
<dbReference type="HAMAP" id="MF_01416">
    <property type="entry name" value="ATP_synth_delta_bact"/>
    <property type="match status" value="1"/>
</dbReference>
<keyword evidence="3 8" id="KW-0375">Hydrogen ion transport</keyword>
<evidence type="ECO:0000256" key="7">
    <source>
        <dbReference type="ARBA" id="ARBA00023310"/>
    </source>
</evidence>
<dbReference type="GO" id="GO:0005886">
    <property type="term" value="C:plasma membrane"/>
    <property type="evidence" value="ECO:0007669"/>
    <property type="project" value="UniProtKB-SubCell"/>
</dbReference>
<proteinExistence type="inferred from homology"/>
<dbReference type="RefSeq" id="WP_343251326.1">
    <property type="nucleotide sequence ID" value="NZ_HG937516.1"/>
</dbReference>
<evidence type="ECO:0000313" key="9">
    <source>
        <dbReference type="EMBL" id="CDN40695.1"/>
    </source>
</evidence>
<dbReference type="PANTHER" id="PTHR11910">
    <property type="entry name" value="ATP SYNTHASE DELTA CHAIN"/>
    <property type="match status" value="1"/>
</dbReference>
<evidence type="ECO:0000256" key="4">
    <source>
        <dbReference type="ARBA" id="ARBA00023065"/>
    </source>
</evidence>
<comment type="subcellular location">
    <subcellularLocation>
        <location evidence="8">Cell membrane</location>
        <topology evidence="8">Peripheral membrane protein</topology>
    </subcellularLocation>
    <subcellularLocation>
        <location evidence="1">Membrane</location>
    </subcellularLocation>
</comment>
<dbReference type="PRINTS" id="PR00125">
    <property type="entry name" value="ATPASEDELTA"/>
</dbReference>
<gene>
    <name evidence="8" type="primary">atpH</name>
    <name evidence="9" type="ORF">MAMA39_05780</name>
</gene>
<keyword evidence="6 8" id="KW-0139">CF(1)</keyword>
<evidence type="ECO:0000256" key="8">
    <source>
        <dbReference type="HAMAP-Rule" id="MF_01416"/>
    </source>
</evidence>
<dbReference type="SUPFAM" id="SSF47928">
    <property type="entry name" value="N-terminal domain of the delta subunit of the F1F0-ATP synthase"/>
    <property type="match status" value="1"/>
</dbReference>
<dbReference type="InterPro" id="IPR026015">
    <property type="entry name" value="ATP_synth_OSCP/delta_N_sf"/>
</dbReference>
<dbReference type="InterPro" id="IPR020781">
    <property type="entry name" value="ATPase_OSCP/d_CS"/>
</dbReference>
<sequence>MTKTRFLSFARALHELANEKNNCHEIYQQSLKIIQLVNELPEISRFFCSPVINRNHKTALINQVFGKFFDPLLCDFLKVVVDMHEFHSIIAILKKFLLLVEQVQHVRYVKITSATPLTSEQLTKIKTILEKKLASHLVIKTKVDPSVIAGVRVETESKSFDSTIVGKLKNMKANLLLEKIQGKTNLNGN</sequence>
<dbReference type="InterPro" id="IPR000711">
    <property type="entry name" value="ATPase_OSCP/dsu"/>
</dbReference>
<evidence type="ECO:0000256" key="2">
    <source>
        <dbReference type="ARBA" id="ARBA00022448"/>
    </source>
</evidence>
<dbReference type="Proteomes" id="UP000261764">
    <property type="component" value="Chromosome I"/>
</dbReference>
<evidence type="ECO:0000256" key="1">
    <source>
        <dbReference type="ARBA" id="ARBA00004370"/>
    </source>
</evidence>
<dbReference type="PROSITE" id="PS00389">
    <property type="entry name" value="ATPASE_DELTA"/>
    <property type="match status" value="1"/>
</dbReference>
<keyword evidence="4 8" id="KW-0406">Ion transport</keyword>
<keyword evidence="7 8" id="KW-0066">ATP synthesis</keyword>
<comment type="function">
    <text evidence="8">This protein is part of the stalk that links CF(0) to CF(1). It either transmits conformational changes from CF(0) to CF(1) or is implicated in proton conduction.</text>
</comment>
<protein>
    <recommendedName>
        <fullName evidence="8">ATP synthase subunit delta</fullName>
    </recommendedName>
    <alternativeName>
        <fullName evidence="8">ATP synthase F(1) sector subunit delta</fullName>
    </alternativeName>
    <alternativeName>
        <fullName evidence="8">F-type ATPase subunit delta</fullName>
        <shortName evidence="8">F-ATPase subunit delta</shortName>
    </alternativeName>
</protein>